<feature type="region of interest" description="Disordered" evidence="1">
    <location>
        <begin position="18"/>
        <end position="68"/>
    </location>
</feature>
<name>A0AAW0VJF5_CANAR</name>
<dbReference type="Proteomes" id="UP000230249">
    <property type="component" value="Unassembled WGS sequence"/>
</dbReference>
<protein>
    <submittedName>
        <fullName evidence="2">Uncharacterized protein</fullName>
    </submittedName>
</protein>
<dbReference type="EMBL" id="PEKT03000001">
    <property type="protein sequence ID" value="KAK8442191.1"/>
    <property type="molecule type" value="Genomic_DNA"/>
</dbReference>
<feature type="compositionally biased region" description="Low complexity" evidence="1">
    <location>
        <begin position="412"/>
        <end position="424"/>
    </location>
</feature>
<feature type="compositionally biased region" description="Polar residues" evidence="1">
    <location>
        <begin position="48"/>
        <end position="64"/>
    </location>
</feature>
<keyword evidence="3" id="KW-1185">Reference proteome</keyword>
<reference evidence="2 3" key="1">
    <citation type="journal article" date="2017" name="Clin. Infect. Dis.">
        <title>Simultaneous emergence of multidrug-resistant Candida auris on 3 continents confirmed by whole-genome sequencing and epidemiological analyses.</title>
        <authorList>
            <person name="Lockhart S.R."/>
            <person name="Etienne K.A."/>
            <person name="Vallabhaneni S."/>
            <person name="Farooqi J."/>
            <person name="Chowdhary A."/>
            <person name="Govender N.P."/>
            <person name="Colombo A.L."/>
            <person name="Calvo B."/>
            <person name="Cuomo C.A."/>
            <person name="Desjardins C.A."/>
            <person name="Berkow E.L."/>
            <person name="Castanheira M."/>
            <person name="Magobo R.E."/>
            <person name="Jabeen K."/>
            <person name="Asghar R.J."/>
            <person name="Meis J.F."/>
            <person name="Jackson B."/>
            <person name="Chiller T."/>
            <person name="Litvintseva A.P."/>
        </authorList>
    </citation>
    <scope>NUCLEOTIDE SEQUENCE [LARGE SCALE GENOMIC DNA]</scope>
    <source>
        <strain evidence="2 3">B8441</strain>
    </source>
</reference>
<proteinExistence type="predicted"/>
<feature type="region of interest" description="Disordered" evidence="1">
    <location>
        <begin position="335"/>
        <end position="429"/>
    </location>
</feature>
<evidence type="ECO:0000256" key="1">
    <source>
        <dbReference type="SAM" id="MobiDB-lite"/>
    </source>
</evidence>
<feature type="compositionally biased region" description="Polar residues" evidence="1">
    <location>
        <begin position="379"/>
        <end position="389"/>
    </location>
</feature>
<feature type="region of interest" description="Disordered" evidence="1">
    <location>
        <begin position="466"/>
        <end position="544"/>
    </location>
</feature>
<sequence>MLNKKTLTLKMNKSLHGDFDAPLTPVDQTLKTPVDPPNHMPNSYFGGPSSNSGAVAPTPGSSSFYHHPAHAESDDILTDVDEPSSGPKSLKSYSLTFTPLFDQLVLGIYSDIMSLPTTTPFSGCVPPSGLVSRVANETMLSLMKNNTEQAPLYDTQCVLSSDYLKNHTYQPIILSLIRKRFIDLCSAQRSSSSHPPSIPPSTSVQVPSNINPNWGNTASNGNSGNSVYGVVGMRQSSISNLSLNESNVASYQQQPSSAAQAAALSRSRSSSFNLRKHSLTRNNSYNGSNWLHVGNLSNIRPNANLGMHGDQNNSTDSLQSMHDYVPRAFISRAVAAPSSNSHQSSNPCLGPAPGGFNSMMLDYQTPPSSSKSSFSSGSTPLNTFPNSYLQPAPGSAGSGSEMDETDSEPSRSRSSSRGNGLNGSFPRPLTINTDTCNLLQNVNMHIPGGSSGPSSFGAGEALNSPFLSATTPSEEHGYFSGPTSSSGIIGTSPSTGGLRNGPLMQESPVRESAMANGNNKINLPGQFSLSEKKRDSLKMKRGIH</sequence>
<feature type="compositionally biased region" description="Low complexity" evidence="1">
    <location>
        <begin position="368"/>
        <end position="378"/>
    </location>
</feature>
<feature type="compositionally biased region" description="Polar residues" evidence="1">
    <location>
        <begin position="515"/>
        <end position="529"/>
    </location>
</feature>
<reference evidence="2 3" key="2">
    <citation type="journal article" date="2018" name="Nat. Commun.">
        <title>Genomic insights into multidrug-resistance, mating and virulence in Candida auris and related emerging species.</title>
        <authorList>
            <person name="Munoz J.F."/>
            <person name="Gade L."/>
            <person name="Chow N.A."/>
            <person name="Loparev V.N."/>
            <person name="Juieng P."/>
            <person name="Berkow E.L."/>
            <person name="Farrer R.A."/>
            <person name="Litvintseva A.P."/>
            <person name="Cuomo C.A."/>
        </authorList>
    </citation>
    <scope>GENOME REANNOTATION</scope>
    <source>
        <strain evidence="2 3">B8441</strain>
    </source>
</reference>
<evidence type="ECO:0000313" key="2">
    <source>
        <dbReference type="EMBL" id="KAK8442191.1"/>
    </source>
</evidence>
<feature type="region of interest" description="Disordered" evidence="1">
    <location>
        <begin position="189"/>
        <end position="221"/>
    </location>
</feature>
<gene>
    <name evidence="2" type="ORF">B9J08_00514</name>
</gene>
<comment type="caution">
    <text evidence="2">The sequence shown here is derived from an EMBL/GenBank/DDBJ whole genome shotgun (WGS) entry which is preliminary data.</text>
</comment>
<evidence type="ECO:0000313" key="3">
    <source>
        <dbReference type="Proteomes" id="UP000230249"/>
    </source>
</evidence>
<organism evidence="2 3">
    <name type="scientific">Candidozyma auris</name>
    <name type="common">Yeast</name>
    <name type="synonym">Candida auris</name>
    <dbReference type="NCBI Taxonomy" id="498019"/>
    <lineage>
        <taxon>Eukaryota</taxon>
        <taxon>Fungi</taxon>
        <taxon>Dikarya</taxon>
        <taxon>Ascomycota</taxon>
        <taxon>Saccharomycotina</taxon>
        <taxon>Pichiomycetes</taxon>
        <taxon>Metschnikowiaceae</taxon>
        <taxon>Candidozyma</taxon>
    </lineage>
</organism>
<dbReference type="AlphaFoldDB" id="A0AAW0VJF5"/>
<feature type="compositionally biased region" description="Low complexity" evidence="1">
    <location>
        <begin position="480"/>
        <end position="497"/>
    </location>
</feature>
<accession>A0AAW0VJF5</accession>
<feature type="compositionally biased region" description="Low complexity" evidence="1">
    <location>
        <begin position="190"/>
        <end position="203"/>
    </location>
</feature>
<feature type="compositionally biased region" description="Polar residues" evidence="1">
    <location>
        <begin position="337"/>
        <end position="347"/>
    </location>
</feature>